<reference evidence="1 2" key="1">
    <citation type="submission" date="2019-12" db="EMBL/GenBank/DDBJ databases">
        <title>Genome sequencing and assembly of endphytes of Porphyra tenera.</title>
        <authorList>
            <person name="Park J.M."/>
            <person name="Shin R."/>
            <person name="Jo S.H."/>
        </authorList>
    </citation>
    <scope>NUCLEOTIDE SEQUENCE [LARGE SCALE GENOMIC DNA]</scope>
    <source>
        <strain evidence="1 2">GPM3</strain>
    </source>
</reference>
<gene>
    <name evidence="1" type="ORF">FX987_02576</name>
</gene>
<dbReference type="AlphaFoldDB" id="A0AAP9NM21"/>
<accession>A0AAP9NM21</accession>
<dbReference type="Proteomes" id="UP000509761">
    <property type="component" value="Chromosome"/>
</dbReference>
<dbReference type="RefSeq" id="WP_174788296.1">
    <property type="nucleotide sequence ID" value="NZ_CP054580.1"/>
</dbReference>
<proteinExistence type="predicted"/>
<organism evidence="1 2">
    <name type="scientific">Vreelandella titanicae</name>
    <dbReference type="NCBI Taxonomy" id="664683"/>
    <lineage>
        <taxon>Bacteria</taxon>
        <taxon>Pseudomonadati</taxon>
        <taxon>Pseudomonadota</taxon>
        <taxon>Gammaproteobacteria</taxon>
        <taxon>Oceanospirillales</taxon>
        <taxon>Halomonadaceae</taxon>
        <taxon>Vreelandella</taxon>
    </lineage>
</organism>
<evidence type="ECO:0000313" key="2">
    <source>
        <dbReference type="Proteomes" id="UP000509761"/>
    </source>
</evidence>
<evidence type="ECO:0000313" key="1">
    <source>
        <dbReference type="EMBL" id="QKS24794.1"/>
    </source>
</evidence>
<keyword evidence="2" id="KW-1185">Reference proteome</keyword>
<dbReference type="EMBL" id="CP054580">
    <property type="protein sequence ID" value="QKS24794.1"/>
    <property type="molecule type" value="Genomic_DNA"/>
</dbReference>
<protein>
    <submittedName>
        <fullName evidence="1">Uncharacterized protein</fullName>
    </submittedName>
</protein>
<dbReference type="InterPro" id="IPR056912">
    <property type="entry name" value="Phage_JBD30_tail_term-like"/>
</dbReference>
<sequence>MLLRLTQWQERLNTLETIPKVQLAANVEAVQNHTHFPSMMLVLGRETVSHGAMSNQSRHRVKTEVLLVTGITRRNQPLGPVANASDDELSALREPALKRLINWLPEGCDIPVKWQRGQLLALKSNALFWADVFTVEMWWPLAEENSP</sequence>
<name>A0AAP9NM21_9GAMM</name>
<dbReference type="Pfam" id="PF23840">
    <property type="entry name" value="Phage_tail_terminator"/>
    <property type="match status" value="1"/>
</dbReference>